<proteinExistence type="predicted"/>
<evidence type="ECO:0000313" key="2">
    <source>
        <dbReference type="Proteomes" id="UP001595683"/>
    </source>
</evidence>
<name>A0ABV7V8P9_9SPHN</name>
<dbReference type="Pfam" id="PF00450">
    <property type="entry name" value="Peptidase_S10"/>
    <property type="match status" value="1"/>
</dbReference>
<organism evidence="1 2">
    <name type="scientific">Novosphingobium pokkalii</name>
    <dbReference type="NCBI Taxonomy" id="1770194"/>
    <lineage>
        <taxon>Bacteria</taxon>
        <taxon>Pseudomonadati</taxon>
        <taxon>Pseudomonadota</taxon>
        <taxon>Alphaproteobacteria</taxon>
        <taxon>Sphingomonadales</taxon>
        <taxon>Sphingomonadaceae</taxon>
        <taxon>Novosphingobium</taxon>
    </lineage>
</organism>
<comment type="caution">
    <text evidence="1">The sequence shown here is derived from an EMBL/GenBank/DDBJ whole genome shotgun (WGS) entry which is preliminary data.</text>
</comment>
<sequence>MKQFIQTALIVVTCASVSQGHADAGAAAGAVVPLRSATRQSEAILRGRTIRYTVTAQESPISITPGTSRPDATMFSVSYLRQSANPAARPVMFVFNGGPGSSASGLHDAFAPKKVVSRNPDMAVRSVGTYVDNNGSPLDATDLVFIDPPGTGYGREFTAGAVRHFSSVRDDARVMADFMARWLEQHGRRGSPKLIAAESYGGVRLGLVAAELGRRTRPILFDGYLLISPSTLAVEDDEKARGFIANAVGALPSLAAAAAYYHKGAYSTLPADELQRKAIAFAQGRYRAALERKERLSPVDRARVADDVSAFTGVPSAQISRSSLVVPIDAFVKLLLAERAERIGLGDSRAHALLALTRKAPPPYDDPSTSRWTMNFSWDDAIDGYFRNAVGYPVTSTYVRYSGAVYDTWRWDALPAEQHIAPILMAQINRDRSSALLALGYYDLIIPYGLPLHDYRAAAGQSQRLTVRLFAAGHAVFNDATAQRAAGEALRNLIGQSIANHNARSAARRGL</sequence>
<gene>
    <name evidence="1" type="ORF">ACFOOT_20340</name>
</gene>
<dbReference type="InterPro" id="IPR001563">
    <property type="entry name" value="Peptidase_S10"/>
</dbReference>
<accession>A0ABV7V8P9</accession>
<evidence type="ECO:0008006" key="3">
    <source>
        <dbReference type="Google" id="ProtNLM"/>
    </source>
</evidence>
<dbReference type="EMBL" id="JBHRYE010000052">
    <property type="protein sequence ID" value="MFC3673775.1"/>
    <property type="molecule type" value="Genomic_DNA"/>
</dbReference>
<dbReference type="RefSeq" id="WP_191326215.1">
    <property type="nucleotide sequence ID" value="NZ_BMZP01000034.1"/>
</dbReference>
<dbReference type="SUPFAM" id="SSF53474">
    <property type="entry name" value="alpha/beta-Hydrolases"/>
    <property type="match status" value="1"/>
</dbReference>
<protein>
    <recommendedName>
        <fullName evidence="3">Carboxypeptidase C (Cathepsin A)</fullName>
    </recommendedName>
</protein>
<dbReference type="Gene3D" id="3.40.50.1820">
    <property type="entry name" value="alpha/beta hydrolase"/>
    <property type="match status" value="1"/>
</dbReference>
<keyword evidence="2" id="KW-1185">Reference proteome</keyword>
<reference evidence="2" key="1">
    <citation type="journal article" date="2019" name="Int. J. Syst. Evol. Microbiol.">
        <title>The Global Catalogue of Microorganisms (GCM) 10K type strain sequencing project: providing services to taxonomists for standard genome sequencing and annotation.</title>
        <authorList>
            <consortium name="The Broad Institute Genomics Platform"/>
            <consortium name="The Broad Institute Genome Sequencing Center for Infectious Disease"/>
            <person name="Wu L."/>
            <person name="Ma J."/>
        </authorList>
    </citation>
    <scope>NUCLEOTIDE SEQUENCE [LARGE SCALE GENOMIC DNA]</scope>
    <source>
        <strain evidence="2">KCTC 42224</strain>
    </source>
</reference>
<dbReference type="Proteomes" id="UP001595683">
    <property type="component" value="Unassembled WGS sequence"/>
</dbReference>
<dbReference type="InterPro" id="IPR029058">
    <property type="entry name" value="AB_hydrolase_fold"/>
</dbReference>
<evidence type="ECO:0000313" key="1">
    <source>
        <dbReference type="EMBL" id="MFC3673775.1"/>
    </source>
</evidence>